<organism evidence="3 4">
    <name type="scientific">Ornithinimicrobium kibberense</name>
    <dbReference type="NCBI Taxonomy" id="282060"/>
    <lineage>
        <taxon>Bacteria</taxon>
        <taxon>Bacillati</taxon>
        <taxon>Actinomycetota</taxon>
        <taxon>Actinomycetes</taxon>
        <taxon>Micrococcales</taxon>
        <taxon>Ornithinimicrobiaceae</taxon>
        <taxon>Ornithinimicrobium</taxon>
    </lineage>
</organism>
<feature type="region of interest" description="Disordered" evidence="1">
    <location>
        <begin position="872"/>
        <end position="911"/>
    </location>
</feature>
<evidence type="ECO:0000256" key="1">
    <source>
        <dbReference type="SAM" id="MobiDB-lite"/>
    </source>
</evidence>
<feature type="compositionally biased region" description="Low complexity" evidence="1">
    <location>
        <begin position="366"/>
        <end position="377"/>
    </location>
</feature>
<feature type="transmembrane region" description="Helical" evidence="2">
    <location>
        <begin position="848"/>
        <end position="866"/>
    </location>
</feature>
<evidence type="ECO:0000256" key="2">
    <source>
        <dbReference type="SAM" id="Phobius"/>
    </source>
</evidence>
<feature type="compositionally biased region" description="Acidic residues" evidence="1">
    <location>
        <begin position="308"/>
        <end position="335"/>
    </location>
</feature>
<reference evidence="3 4" key="1">
    <citation type="submission" date="2024-09" db="EMBL/GenBank/DDBJ databases">
        <authorList>
            <person name="Sun Q."/>
            <person name="Mori K."/>
        </authorList>
    </citation>
    <scope>NUCLEOTIDE SEQUENCE [LARGE SCALE GENOMIC DNA]</scope>
    <source>
        <strain evidence="3 4">JCM 12763</strain>
    </source>
</reference>
<feature type="region of interest" description="Disordered" evidence="1">
    <location>
        <begin position="293"/>
        <end position="409"/>
    </location>
</feature>
<keyword evidence="2" id="KW-1133">Transmembrane helix</keyword>
<keyword evidence="4" id="KW-1185">Reference proteome</keyword>
<dbReference type="InterPro" id="IPR046112">
    <property type="entry name" value="DUF6049"/>
</dbReference>
<gene>
    <name evidence="3" type="ORF">ACFFN0_06185</name>
</gene>
<proteinExistence type="predicted"/>
<sequence>MTRPARRDAWAARPRAAAARVVAAARRVRRAGTGATAGLVAAALLLPAAAAGTPAPPVPAGPPGAPGPPEVVVGQEAPAEGIRIVLDEVDPVVPRAGEPLELRGRVVNDGTSRRRLTSLTVSTTWQPLGSREAVTDWVEATDPSLVAGHVIGDDTIGPVVAPGRELRFTVRVPEGSLAGLVADRGVVGLQLRADDAGAEGVPEGVEPVGLRTVLTVSAAEDPPEVPLGLSWVVPLTLPPDPGLVSPDPDVRNPAWYAVAGPGSPARTWLDGLDLPGVTWMVDPALLRMLSPAETLTGPGEGVPGEGPEAPEESERPDESEDPQESDGPEDPEGPVDDGATATAVPAPAPTADLGAPSREEDGGQAGPTDGAPTTAAPAPAPAPEEEPASDDDAGEDEAGEDEVDSLDADDVESALVELRGRLARVDGSRLWWLPTDDPDLSALVDLEVDGGTAHRLLTRQPVDPPAQLVRLLRRGSSTVAWPAAPTLRTGQVATVADWFDRREDPEDGPGSGSVLDRTDEDRVLEAVVVPRESVTGSTGAPVGPSAVPLADVPGVTALGSDSGLTGLVADAGADAALVGRAAVTQRLLADTLTAHQEAPWEARSLLVAPPRGTTLPADLLEQLSEGLASAPWLAPVPAADLLAQADRVAPATLTGQAPDGTVLGSLTAYLDPPPSPLDPGRVASLGRIERELDGLAEVLADTEALRSWQPVLSGLWSTRWRDAPEAWSRTWRALRDLSAQTRSQVHANPSTINFLSDQGLMQVTVLNDLPVAVHDVQARLAPDRAVLRIVDQPGPVSIGAGSRATVSFSARAVTRGQTQVTAELTTPNGTVLGDDAVVDVRVQPTGTWIYWVLGGLAGVLLVLGVVRALRRPGPDGTAPASTTSAGTTSASAPSTSGTSTTPSPTPKEQRP</sequence>
<feature type="compositionally biased region" description="Acidic residues" evidence="1">
    <location>
        <begin position="383"/>
        <end position="409"/>
    </location>
</feature>
<comment type="caution">
    <text evidence="3">The sequence shown here is derived from an EMBL/GenBank/DDBJ whole genome shotgun (WGS) entry which is preliminary data.</text>
</comment>
<name>A0ABV5V1K5_9MICO</name>
<protein>
    <submittedName>
        <fullName evidence="3">DUF6049 family protein</fullName>
    </submittedName>
</protein>
<keyword evidence="2" id="KW-0812">Transmembrane</keyword>
<dbReference type="Pfam" id="PF19516">
    <property type="entry name" value="DUF6049"/>
    <property type="match status" value="2"/>
</dbReference>
<feature type="compositionally biased region" description="Low complexity" evidence="1">
    <location>
        <begin position="876"/>
        <end position="902"/>
    </location>
</feature>
<dbReference type="EMBL" id="JBHMAX010000013">
    <property type="protein sequence ID" value="MFB9731625.1"/>
    <property type="molecule type" value="Genomic_DNA"/>
</dbReference>
<evidence type="ECO:0000313" key="3">
    <source>
        <dbReference type="EMBL" id="MFB9731625.1"/>
    </source>
</evidence>
<dbReference type="Proteomes" id="UP001589613">
    <property type="component" value="Unassembled WGS sequence"/>
</dbReference>
<feature type="compositionally biased region" description="Low complexity" evidence="1">
    <location>
        <begin position="336"/>
        <end position="351"/>
    </location>
</feature>
<dbReference type="RefSeq" id="WP_141337572.1">
    <property type="nucleotide sequence ID" value="NZ_JBHMAX010000013.1"/>
</dbReference>
<keyword evidence="2" id="KW-0472">Membrane</keyword>
<evidence type="ECO:0000313" key="4">
    <source>
        <dbReference type="Proteomes" id="UP001589613"/>
    </source>
</evidence>
<accession>A0ABV5V1K5</accession>